<dbReference type="PANTHER" id="PTHR33371">
    <property type="entry name" value="INTERMEMBRANE PHOSPHOLIPID TRANSPORT SYSTEM BINDING PROTEIN MLAD-RELATED"/>
    <property type="match status" value="1"/>
</dbReference>
<evidence type="ECO:0000313" key="5">
    <source>
        <dbReference type="Proteomes" id="UP000466445"/>
    </source>
</evidence>
<dbReference type="PROSITE" id="PS51257">
    <property type="entry name" value="PROKAR_LIPOPROTEIN"/>
    <property type="match status" value="1"/>
</dbReference>
<dbReference type="PANTHER" id="PTHR33371:SF15">
    <property type="entry name" value="LIPOPROTEIN LPRN"/>
    <property type="match status" value="1"/>
</dbReference>
<dbReference type="Pfam" id="PF11887">
    <property type="entry name" value="Mce4_CUP1"/>
    <property type="match status" value="1"/>
</dbReference>
<feature type="compositionally biased region" description="Pro residues" evidence="1">
    <location>
        <begin position="401"/>
        <end position="413"/>
    </location>
</feature>
<gene>
    <name evidence="4" type="ORF">MSAR_41530</name>
</gene>
<feature type="domain" description="Mammalian cell entry C-terminal" evidence="3">
    <location>
        <begin position="129"/>
        <end position="298"/>
    </location>
</feature>
<evidence type="ECO:0000259" key="2">
    <source>
        <dbReference type="Pfam" id="PF02470"/>
    </source>
</evidence>
<reference evidence="4 5" key="1">
    <citation type="journal article" date="2019" name="Emerg. Microbes Infect.">
        <title>Comprehensive subspecies identification of 175 nontuberculous mycobacteria species based on 7547 genomic profiles.</title>
        <authorList>
            <person name="Matsumoto Y."/>
            <person name="Kinjo T."/>
            <person name="Motooka D."/>
            <person name="Nabeya D."/>
            <person name="Jung N."/>
            <person name="Uechi K."/>
            <person name="Horii T."/>
            <person name="Iida T."/>
            <person name="Fujita J."/>
            <person name="Nakamura S."/>
        </authorList>
    </citation>
    <scope>NUCLEOTIDE SEQUENCE [LARGE SCALE GENOMIC DNA]</scope>
    <source>
        <strain evidence="4 5">JCM 30395</strain>
    </source>
</reference>
<feature type="region of interest" description="Disordered" evidence="1">
    <location>
        <begin position="367"/>
        <end position="447"/>
    </location>
</feature>
<dbReference type="KEGG" id="msar:MSAR_41530"/>
<sequence length="447" mass="46478">MIRRGSVQRLVVTASCVAVTVTGCSFGGLNSLPLPGAVGHGKGSSTYHVEIANVGQLESNSPVLVSDVVVGSVGEMTVTDWHADVEISVEPGVVIPANAVASVGQTSLLGSMHLALNPPLGQAPNGVLQPGATLGLNRSSTYPSTEQTLSALSVVVNGGGLGQIGDIIHEFSAALGGRTDQIRDLLTRLNDFVGLLAAQRDSINEAVNSLNRLAGTFAGQQQVLTDALNRIPPALDVLVKERPRITTALEKFRDFSNLATGLVNDTKTDLVRNLQNLEPTLKALADVGPKLDTALAYLPTFPYTQQVIDRAIRGDYLNQFIIFDFTVPRLKKTLMLGTRWGDENAKLVPAPGDPWYATYTYDPLHAPFSPAPPPTQVADIDTGMPPEPGQQASLTGATQPAPVPATGPLPGPDAGPLAGPATGPLPGPATGPLPGPAPQTVPQDGGN</sequence>
<feature type="domain" description="Mce/MlaD" evidence="2">
    <location>
        <begin position="45"/>
        <end position="119"/>
    </location>
</feature>
<evidence type="ECO:0000259" key="3">
    <source>
        <dbReference type="Pfam" id="PF11887"/>
    </source>
</evidence>
<evidence type="ECO:0000256" key="1">
    <source>
        <dbReference type="SAM" id="MobiDB-lite"/>
    </source>
</evidence>
<protein>
    <submittedName>
        <fullName evidence="4">Mammalian cell entry protein</fullName>
    </submittedName>
</protein>
<dbReference type="RefSeq" id="WP_163699860.1">
    <property type="nucleotide sequence ID" value="NZ_AP022595.1"/>
</dbReference>
<keyword evidence="5" id="KW-1185">Reference proteome</keyword>
<dbReference type="NCBIfam" id="TIGR00996">
    <property type="entry name" value="Mtu_fam_mce"/>
    <property type="match status" value="1"/>
</dbReference>
<dbReference type="InterPro" id="IPR024516">
    <property type="entry name" value="Mce_C"/>
</dbReference>
<dbReference type="AlphaFoldDB" id="A0A7I7SVH6"/>
<dbReference type="Pfam" id="PF02470">
    <property type="entry name" value="MlaD"/>
    <property type="match status" value="1"/>
</dbReference>
<feature type="compositionally biased region" description="Pro residues" evidence="1">
    <location>
        <begin position="423"/>
        <end position="439"/>
    </location>
</feature>
<dbReference type="EMBL" id="AP022595">
    <property type="protein sequence ID" value="BBY61017.1"/>
    <property type="molecule type" value="Genomic_DNA"/>
</dbReference>
<accession>A0A7I7SVH6</accession>
<dbReference type="InterPro" id="IPR052336">
    <property type="entry name" value="MlaD_Phospholipid_Transporter"/>
</dbReference>
<name>A0A7I7SVH6_9MYCO</name>
<evidence type="ECO:0000313" key="4">
    <source>
        <dbReference type="EMBL" id="BBY61017.1"/>
    </source>
</evidence>
<dbReference type="GO" id="GO:0005576">
    <property type="term" value="C:extracellular region"/>
    <property type="evidence" value="ECO:0007669"/>
    <property type="project" value="TreeGrafter"/>
</dbReference>
<dbReference type="InterPro" id="IPR005693">
    <property type="entry name" value="Mce"/>
</dbReference>
<dbReference type="InterPro" id="IPR003399">
    <property type="entry name" value="Mce/MlaD"/>
</dbReference>
<proteinExistence type="predicted"/>
<organism evidence="4 5">
    <name type="scientific">Mycolicibacterium sarraceniae</name>
    <dbReference type="NCBI Taxonomy" id="1534348"/>
    <lineage>
        <taxon>Bacteria</taxon>
        <taxon>Bacillati</taxon>
        <taxon>Actinomycetota</taxon>
        <taxon>Actinomycetes</taxon>
        <taxon>Mycobacteriales</taxon>
        <taxon>Mycobacteriaceae</taxon>
        <taxon>Mycolicibacterium</taxon>
    </lineage>
</organism>
<dbReference type="Proteomes" id="UP000466445">
    <property type="component" value="Chromosome"/>
</dbReference>